<evidence type="ECO:0000313" key="3">
    <source>
        <dbReference type="Proteomes" id="UP001164746"/>
    </source>
</evidence>
<keyword evidence="3" id="KW-1185">Reference proteome</keyword>
<gene>
    <name evidence="2" type="ORF">MAR_018238</name>
</gene>
<evidence type="ECO:0000259" key="1">
    <source>
        <dbReference type="PROSITE" id="PS50871"/>
    </source>
</evidence>
<dbReference type="EMBL" id="CP111017">
    <property type="protein sequence ID" value="WAR08280.1"/>
    <property type="molecule type" value="Genomic_DNA"/>
</dbReference>
<dbReference type="PROSITE" id="PS50871">
    <property type="entry name" value="C1Q"/>
    <property type="match status" value="1"/>
</dbReference>
<dbReference type="SUPFAM" id="SSF49842">
    <property type="entry name" value="TNF-like"/>
    <property type="match status" value="1"/>
</dbReference>
<dbReference type="SMART" id="SM00110">
    <property type="entry name" value="C1Q"/>
    <property type="match status" value="1"/>
</dbReference>
<reference evidence="2" key="1">
    <citation type="submission" date="2022-11" db="EMBL/GenBank/DDBJ databases">
        <title>Centuries of genome instability and evolution in soft-shell clam transmissible cancer (bioRxiv).</title>
        <authorList>
            <person name="Hart S.F.M."/>
            <person name="Yonemitsu M.A."/>
            <person name="Giersch R.M."/>
            <person name="Beal B.F."/>
            <person name="Arriagada G."/>
            <person name="Davis B.W."/>
            <person name="Ostrander E.A."/>
            <person name="Goff S.P."/>
            <person name="Metzger M.J."/>
        </authorList>
    </citation>
    <scope>NUCLEOTIDE SEQUENCE</scope>
    <source>
        <strain evidence="2">MELC-2E11</strain>
        <tissue evidence="2">Siphon/mantle</tissue>
    </source>
</reference>
<protein>
    <recommendedName>
        <fullName evidence="1">C1q domain-containing protein</fullName>
    </recommendedName>
</protein>
<accession>A0ABY7EEH5</accession>
<feature type="domain" description="C1q" evidence="1">
    <location>
        <begin position="36"/>
        <end position="180"/>
    </location>
</feature>
<sequence>MSLAKYVQEYNSTDEDGECSKSSGDLAMLEDSIYNPTSPRLMFSAHLSASLTTLTPFKIVIYDVAESNDDDVYNPCTGRFKANLNGLHVFFVTISTASKVFEEDESVCLIHNFHPIDTSKVTILTARKGVCKTKTFRTEVSMRKGDELWIMRISDDKKQPSKQVLYYTSFSGGLLKESKE</sequence>
<dbReference type="Proteomes" id="UP001164746">
    <property type="component" value="Chromosome 6"/>
</dbReference>
<dbReference type="InterPro" id="IPR008983">
    <property type="entry name" value="Tumour_necrosis_fac-like_dom"/>
</dbReference>
<dbReference type="Pfam" id="PF00386">
    <property type="entry name" value="C1q"/>
    <property type="match status" value="1"/>
</dbReference>
<organism evidence="2 3">
    <name type="scientific">Mya arenaria</name>
    <name type="common">Soft-shell clam</name>
    <dbReference type="NCBI Taxonomy" id="6604"/>
    <lineage>
        <taxon>Eukaryota</taxon>
        <taxon>Metazoa</taxon>
        <taxon>Spiralia</taxon>
        <taxon>Lophotrochozoa</taxon>
        <taxon>Mollusca</taxon>
        <taxon>Bivalvia</taxon>
        <taxon>Autobranchia</taxon>
        <taxon>Heteroconchia</taxon>
        <taxon>Euheterodonta</taxon>
        <taxon>Imparidentia</taxon>
        <taxon>Neoheterodontei</taxon>
        <taxon>Myida</taxon>
        <taxon>Myoidea</taxon>
        <taxon>Myidae</taxon>
        <taxon>Mya</taxon>
    </lineage>
</organism>
<proteinExistence type="predicted"/>
<dbReference type="InterPro" id="IPR001073">
    <property type="entry name" value="C1q_dom"/>
</dbReference>
<evidence type="ECO:0000313" key="2">
    <source>
        <dbReference type="EMBL" id="WAR08280.1"/>
    </source>
</evidence>
<dbReference type="Gene3D" id="2.60.120.40">
    <property type="match status" value="1"/>
</dbReference>
<name>A0ABY7EEH5_MYAAR</name>